<dbReference type="EMBL" id="CP039355">
    <property type="protein sequence ID" value="QCE15817.1"/>
    <property type="molecule type" value="Genomic_DNA"/>
</dbReference>
<keyword evidence="1" id="KW-1133">Transmembrane helix</keyword>
<evidence type="ECO:0000313" key="3">
    <source>
        <dbReference type="Proteomes" id="UP000501690"/>
    </source>
</evidence>
<evidence type="ECO:0000313" key="2">
    <source>
        <dbReference type="EMBL" id="QCE15817.1"/>
    </source>
</evidence>
<organism evidence="2 3">
    <name type="scientific">Vigna unguiculata</name>
    <name type="common">Cowpea</name>
    <dbReference type="NCBI Taxonomy" id="3917"/>
    <lineage>
        <taxon>Eukaryota</taxon>
        <taxon>Viridiplantae</taxon>
        <taxon>Streptophyta</taxon>
        <taxon>Embryophyta</taxon>
        <taxon>Tracheophyta</taxon>
        <taxon>Spermatophyta</taxon>
        <taxon>Magnoliopsida</taxon>
        <taxon>eudicotyledons</taxon>
        <taxon>Gunneridae</taxon>
        <taxon>Pentapetalae</taxon>
        <taxon>rosids</taxon>
        <taxon>fabids</taxon>
        <taxon>Fabales</taxon>
        <taxon>Fabaceae</taxon>
        <taxon>Papilionoideae</taxon>
        <taxon>50 kb inversion clade</taxon>
        <taxon>NPAAA clade</taxon>
        <taxon>indigoferoid/millettioid clade</taxon>
        <taxon>Phaseoleae</taxon>
        <taxon>Vigna</taxon>
    </lineage>
</organism>
<evidence type="ECO:0000256" key="1">
    <source>
        <dbReference type="SAM" id="Phobius"/>
    </source>
</evidence>
<gene>
    <name evidence="2" type="ORF">DEO72_LG11g2829</name>
</gene>
<proteinExistence type="predicted"/>
<feature type="transmembrane region" description="Helical" evidence="1">
    <location>
        <begin position="32"/>
        <end position="51"/>
    </location>
</feature>
<sequence>MSVGHLQTLSLLGAAAATPLLGFRRPADSRLAWPLFCSLANQALGVAVVLVRAQKPQLLAFFQARGRLA</sequence>
<reference evidence="2 3" key="1">
    <citation type="submission" date="2019-04" db="EMBL/GenBank/DDBJ databases">
        <title>An improved genome assembly and genetic linkage map for asparagus bean, Vigna unguiculata ssp. sesquipedialis.</title>
        <authorList>
            <person name="Xia Q."/>
            <person name="Zhang R."/>
            <person name="Dong Y."/>
        </authorList>
    </citation>
    <scope>NUCLEOTIDE SEQUENCE [LARGE SCALE GENOMIC DNA]</scope>
    <source>
        <tissue evidence="2">Leaf</tissue>
    </source>
</reference>
<protein>
    <submittedName>
        <fullName evidence="2">Uncharacterized protein</fullName>
    </submittedName>
</protein>
<keyword evidence="3" id="KW-1185">Reference proteome</keyword>
<name>A0A4D6NVJ1_VIGUN</name>
<keyword evidence="1" id="KW-0472">Membrane</keyword>
<dbReference type="AlphaFoldDB" id="A0A4D6NVJ1"/>
<dbReference type="Proteomes" id="UP000501690">
    <property type="component" value="Linkage Group LG11"/>
</dbReference>
<accession>A0A4D6NVJ1</accession>
<keyword evidence="1" id="KW-0812">Transmembrane</keyword>